<sequence length="160" mass="17018">MKVSRALLVACLVVPLLTACVTVRTETPMAPPVTYTCCETADIDRLYTPGQMFTLHWMVEVSGEQSTAPPRPVDLEAELTGPFSSVEELKAALESSTGPAGRAVFKAETVRASGEPGYRPVSTIAIPTDAEAGFYNLTTTIVDDDHSTSGMSIVEVVPGR</sequence>
<evidence type="ECO:0000313" key="3">
    <source>
        <dbReference type="Proteomes" id="UP000643165"/>
    </source>
</evidence>
<keyword evidence="3" id="KW-1185">Reference proteome</keyword>
<accession>A0ABQ4IZV8</accession>
<gene>
    <name evidence="2" type="ORF">Vlu01_40760</name>
</gene>
<proteinExistence type="predicted"/>
<comment type="caution">
    <text evidence="2">The sequence shown here is derived from an EMBL/GenBank/DDBJ whole genome shotgun (WGS) entry which is preliminary data.</text>
</comment>
<keyword evidence="1" id="KW-0732">Signal</keyword>
<dbReference type="RefSeq" id="WP_239096008.1">
    <property type="nucleotide sequence ID" value="NZ_BOPB01000025.1"/>
</dbReference>
<evidence type="ECO:0008006" key="4">
    <source>
        <dbReference type="Google" id="ProtNLM"/>
    </source>
</evidence>
<organism evidence="2 3">
    <name type="scientific">Micromonospora lutea</name>
    <dbReference type="NCBI Taxonomy" id="419825"/>
    <lineage>
        <taxon>Bacteria</taxon>
        <taxon>Bacillati</taxon>
        <taxon>Actinomycetota</taxon>
        <taxon>Actinomycetes</taxon>
        <taxon>Micromonosporales</taxon>
        <taxon>Micromonosporaceae</taxon>
        <taxon>Micromonospora</taxon>
    </lineage>
</organism>
<dbReference type="Proteomes" id="UP000643165">
    <property type="component" value="Unassembled WGS sequence"/>
</dbReference>
<feature type="signal peptide" evidence="1">
    <location>
        <begin position="1"/>
        <end position="19"/>
    </location>
</feature>
<evidence type="ECO:0000313" key="2">
    <source>
        <dbReference type="EMBL" id="GIJ23452.1"/>
    </source>
</evidence>
<evidence type="ECO:0000256" key="1">
    <source>
        <dbReference type="SAM" id="SignalP"/>
    </source>
</evidence>
<name>A0ABQ4IZV8_9ACTN</name>
<dbReference type="EMBL" id="BOPB01000025">
    <property type="protein sequence ID" value="GIJ23452.1"/>
    <property type="molecule type" value="Genomic_DNA"/>
</dbReference>
<feature type="chain" id="PRO_5045241364" description="Lipoprotein" evidence="1">
    <location>
        <begin position="20"/>
        <end position="160"/>
    </location>
</feature>
<reference evidence="2 3" key="1">
    <citation type="submission" date="2021-01" db="EMBL/GenBank/DDBJ databases">
        <title>Whole genome shotgun sequence of Verrucosispora lutea NBRC 106530.</title>
        <authorList>
            <person name="Komaki H."/>
            <person name="Tamura T."/>
        </authorList>
    </citation>
    <scope>NUCLEOTIDE SEQUENCE [LARGE SCALE GENOMIC DNA]</scope>
    <source>
        <strain evidence="2 3">NBRC 106530</strain>
    </source>
</reference>
<dbReference type="PROSITE" id="PS51257">
    <property type="entry name" value="PROKAR_LIPOPROTEIN"/>
    <property type="match status" value="1"/>
</dbReference>
<protein>
    <recommendedName>
        <fullName evidence="4">Lipoprotein</fullName>
    </recommendedName>
</protein>